<evidence type="ECO:0000313" key="7">
    <source>
        <dbReference type="EMBL" id="PBL00179.1"/>
    </source>
</evidence>
<dbReference type="EC" id="3.6.4.12" evidence="5"/>
<dbReference type="Gene3D" id="3.40.50.300">
    <property type="entry name" value="P-loop containing nucleotide triphosphate hydrolases"/>
    <property type="match status" value="1"/>
</dbReference>
<evidence type="ECO:0000256" key="3">
    <source>
        <dbReference type="ARBA" id="ARBA00023163"/>
    </source>
</evidence>
<keyword evidence="5" id="KW-0539">Nucleus</keyword>
<dbReference type="PANTHER" id="PTHR11093">
    <property type="entry name" value="RUVB-RELATED REPTIN AND PONTIN"/>
    <property type="match status" value="1"/>
</dbReference>
<keyword evidence="1 5" id="KW-0227">DNA damage</keyword>
<comment type="function">
    <text evidence="5">DNA helicase participates in several chromatin remodeling complexes, including the SWR1 and the INO80 complexes.</text>
</comment>
<name>A0A2H3EAI4_ARMGA</name>
<evidence type="ECO:0000256" key="4">
    <source>
        <dbReference type="ARBA" id="ARBA00023204"/>
    </source>
</evidence>
<comment type="subcellular location">
    <subcellularLocation>
        <location evidence="5">Nucleus</location>
    </subcellularLocation>
</comment>
<keyword evidence="8" id="KW-1185">Reference proteome</keyword>
<evidence type="ECO:0000256" key="1">
    <source>
        <dbReference type="ARBA" id="ARBA00022763"/>
    </source>
</evidence>
<keyword evidence="5" id="KW-0067">ATP-binding</keyword>
<dbReference type="GO" id="GO:0016887">
    <property type="term" value="F:ATP hydrolysis activity"/>
    <property type="evidence" value="ECO:0007669"/>
    <property type="project" value="RHEA"/>
</dbReference>
<dbReference type="OrthoDB" id="10060499at2759"/>
<dbReference type="Proteomes" id="UP000217790">
    <property type="component" value="Unassembled WGS sequence"/>
</dbReference>
<proteinExistence type="inferred from homology"/>
<dbReference type="InParanoid" id="A0A2H3EAI4"/>
<sequence>MVQEDRIAGQTMLFAGPPSTGKTTIALGMAQTLGNAEAFRWSIGIRIKEATEFVEGEAVEIQTNRSLTGGTNTGKLTNDIDAIYDKNN</sequence>
<comment type="similarity">
    <text evidence="5">Belongs to the RuvB family.</text>
</comment>
<dbReference type="GO" id="GO:0005634">
    <property type="term" value="C:nucleus"/>
    <property type="evidence" value="ECO:0007669"/>
    <property type="project" value="UniProtKB-SubCell"/>
</dbReference>
<keyword evidence="5" id="KW-0547">Nucleotide-binding</keyword>
<dbReference type="GO" id="GO:0006281">
    <property type="term" value="P:DNA repair"/>
    <property type="evidence" value="ECO:0007669"/>
    <property type="project" value="UniProtKB-KW"/>
</dbReference>
<dbReference type="EMBL" id="KZ293646">
    <property type="protein sequence ID" value="PBL00179.1"/>
    <property type="molecule type" value="Genomic_DNA"/>
</dbReference>
<dbReference type="SUPFAM" id="SSF52540">
    <property type="entry name" value="P-loop containing nucleoside triphosphate hydrolases"/>
    <property type="match status" value="1"/>
</dbReference>
<reference evidence="8" key="1">
    <citation type="journal article" date="2017" name="Nat. Ecol. Evol.">
        <title>Genome expansion and lineage-specific genetic innovations in the forest pathogenic fungi Armillaria.</title>
        <authorList>
            <person name="Sipos G."/>
            <person name="Prasanna A.N."/>
            <person name="Walter M.C."/>
            <person name="O'Connor E."/>
            <person name="Balint B."/>
            <person name="Krizsan K."/>
            <person name="Kiss B."/>
            <person name="Hess J."/>
            <person name="Varga T."/>
            <person name="Slot J."/>
            <person name="Riley R."/>
            <person name="Boka B."/>
            <person name="Rigling D."/>
            <person name="Barry K."/>
            <person name="Lee J."/>
            <person name="Mihaltcheva S."/>
            <person name="LaButti K."/>
            <person name="Lipzen A."/>
            <person name="Waldron R."/>
            <person name="Moloney N.M."/>
            <person name="Sperisen C."/>
            <person name="Kredics L."/>
            <person name="Vagvoelgyi C."/>
            <person name="Patrignani A."/>
            <person name="Fitzpatrick D."/>
            <person name="Nagy I."/>
            <person name="Doyle S."/>
            <person name="Anderson J.B."/>
            <person name="Grigoriev I.V."/>
            <person name="Gueldener U."/>
            <person name="Muensterkoetter M."/>
            <person name="Nagy L.G."/>
        </authorList>
    </citation>
    <scope>NUCLEOTIDE SEQUENCE [LARGE SCALE GENOMIC DNA]</scope>
    <source>
        <strain evidence="8">Ar21-2</strain>
    </source>
</reference>
<keyword evidence="4 5" id="KW-0234">DNA repair</keyword>
<organism evidence="7 8">
    <name type="scientific">Armillaria gallica</name>
    <name type="common">Bulbous honey fungus</name>
    <name type="synonym">Armillaria bulbosa</name>
    <dbReference type="NCBI Taxonomy" id="47427"/>
    <lineage>
        <taxon>Eukaryota</taxon>
        <taxon>Fungi</taxon>
        <taxon>Dikarya</taxon>
        <taxon>Basidiomycota</taxon>
        <taxon>Agaricomycotina</taxon>
        <taxon>Agaricomycetes</taxon>
        <taxon>Agaricomycetidae</taxon>
        <taxon>Agaricales</taxon>
        <taxon>Marasmiineae</taxon>
        <taxon>Physalacriaceae</taxon>
        <taxon>Armillaria</taxon>
    </lineage>
</organism>
<evidence type="ECO:0000256" key="2">
    <source>
        <dbReference type="ARBA" id="ARBA00023015"/>
    </source>
</evidence>
<dbReference type="GO" id="GO:0006325">
    <property type="term" value="P:chromatin organization"/>
    <property type="evidence" value="ECO:0007669"/>
    <property type="project" value="UniProtKB-KW"/>
</dbReference>
<comment type="catalytic activity">
    <reaction evidence="5">
        <text>ATP + H2O = ADP + phosphate + H(+)</text>
        <dbReference type="Rhea" id="RHEA:13065"/>
        <dbReference type="ChEBI" id="CHEBI:15377"/>
        <dbReference type="ChEBI" id="CHEBI:15378"/>
        <dbReference type="ChEBI" id="CHEBI:30616"/>
        <dbReference type="ChEBI" id="CHEBI:43474"/>
        <dbReference type="ChEBI" id="CHEBI:456216"/>
        <dbReference type="EC" id="3.6.4.12"/>
    </reaction>
</comment>
<evidence type="ECO:0000256" key="5">
    <source>
        <dbReference type="RuleBase" id="RU363048"/>
    </source>
</evidence>
<keyword evidence="5" id="KW-0156">Chromatin regulator</keyword>
<dbReference type="STRING" id="47427.A0A2H3EAI4"/>
<feature type="domain" description="TIP49 P-loop" evidence="6">
    <location>
        <begin position="1"/>
        <end position="37"/>
    </location>
</feature>
<dbReference type="InterPro" id="IPR010339">
    <property type="entry name" value="TIP49_P-loop"/>
</dbReference>
<keyword evidence="2 5" id="KW-0805">Transcription regulation</keyword>
<keyword evidence="5" id="KW-0347">Helicase</keyword>
<dbReference type="GO" id="GO:0005524">
    <property type="term" value="F:ATP binding"/>
    <property type="evidence" value="ECO:0007669"/>
    <property type="project" value="UniProtKB-KW"/>
</dbReference>
<protein>
    <recommendedName>
        <fullName evidence="5">RuvB-like helicase</fullName>
        <ecNumber evidence="5">3.6.4.12</ecNumber>
    </recommendedName>
</protein>
<dbReference type="AlphaFoldDB" id="A0A2H3EAI4"/>
<dbReference type="Pfam" id="PF06068">
    <property type="entry name" value="TIP49"/>
    <property type="match status" value="1"/>
</dbReference>
<gene>
    <name evidence="7" type="ORF">ARMGADRAFT_1072556</name>
</gene>
<keyword evidence="5" id="KW-0378">Hydrolase</keyword>
<accession>A0A2H3EAI4</accession>
<dbReference type="GO" id="GO:0003678">
    <property type="term" value="F:DNA helicase activity"/>
    <property type="evidence" value="ECO:0007669"/>
    <property type="project" value="UniProtKB-EC"/>
</dbReference>
<dbReference type="InterPro" id="IPR027417">
    <property type="entry name" value="P-loop_NTPase"/>
</dbReference>
<evidence type="ECO:0000259" key="6">
    <source>
        <dbReference type="Pfam" id="PF06068"/>
    </source>
</evidence>
<dbReference type="InterPro" id="IPR027238">
    <property type="entry name" value="RuvB-like"/>
</dbReference>
<keyword evidence="3 5" id="KW-0804">Transcription</keyword>
<evidence type="ECO:0000313" key="8">
    <source>
        <dbReference type="Proteomes" id="UP000217790"/>
    </source>
</evidence>